<sequence>MTLGPVTLLLSLPNGGALYQEMLRIRQSNMVGETPINSGAALRRIGPMIRAEWASLGGPHDENGRPIRNTIHRKHYAEVFRYARRHGIRIRGNALMAFGLAGANAGQRALMFLADLRR</sequence>
<dbReference type="EMBL" id="JAUSVO010000003">
    <property type="protein sequence ID" value="MDQ0437991.1"/>
    <property type="molecule type" value="Genomic_DNA"/>
</dbReference>
<organism evidence="1 2">
    <name type="scientific">Kaistia dalseonensis</name>
    <dbReference type="NCBI Taxonomy" id="410840"/>
    <lineage>
        <taxon>Bacteria</taxon>
        <taxon>Pseudomonadati</taxon>
        <taxon>Pseudomonadota</taxon>
        <taxon>Alphaproteobacteria</taxon>
        <taxon>Hyphomicrobiales</taxon>
        <taxon>Kaistiaceae</taxon>
        <taxon>Kaistia</taxon>
    </lineage>
</organism>
<proteinExistence type="predicted"/>
<comment type="caution">
    <text evidence="1">The sequence shown here is derived from an EMBL/GenBank/DDBJ whole genome shotgun (WGS) entry which is preliminary data.</text>
</comment>
<protein>
    <submittedName>
        <fullName evidence="1">Uncharacterized protein</fullName>
    </submittedName>
</protein>
<dbReference type="Proteomes" id="UP001241603">
    <property type="component" value="Unassembled WGS sequence"/>
</dbReference>
<reference evidence="1 2" key="1">
    <citation type="submission" date="2023-07" db="EMBL/GenBank/DDBJ databases">
        <title>Genomic Encyclopedia of Type Strains, Phase IV (KMG-IV): sequencing the most valuable type-strain genomes for metagenomic binning, comparative biology and taxonomic classification.</title>
        <authorList>
            <person name="Goeker M."/>
        </authorList>
    </citation>
    <scope>NUCLEOTIDE SEQUENCE [LARGE SCALE GENOMIC DNA]</scope>
    <source>
        <strain evidence="1 2">B6-8</strain>
    </source>
</reference>
<name>A0ABU0H6Q4_9HYPH</name>
<dbReference type="RefSeq" id="WP_266348914.1">
    <property type="nucleotide sequence ID" value="NZ_JAPKNG010000003.1"/>
</dbReference>
<gene>
    <name evidence="1" type="ORF">QO014_002383</name>
</gene>
<evidence type="ECO:0000313" key="2">
    <source>
        <dbReference type="Proteomes" id="UP001241603"/>
    </source>
</evidence>
<evidence type="ECO:0000313" key="1">
    <source>
        <dbReference type="EMBL" id="MDQ0437991.1"/>
    </source>
</evidence>
<keyword evidence="2" id="KW-1185">Reference proteome</keyword>
<accession>A0ABU0H6Q4</accession>